<evidence type="ECO:0000256" key="1">
    <source>
        <dbReference type="SAM" id="Phobius"/>
    </source>
</evidence>
<feature type="transmembrane region" description="Helical" evidence="1">
    <location>
        <begin position="70"/>
        <end position="91"/>
    </location>
</feature>
<feature type="transmembrane region" description="Helical" evidence="1">
    <location>
        <begin position="182"/>
        <end position="209"/>
    </location>
</feature>
<dbReference type="EMBL" id="MH924828">
    <property type="protein sequence ID" value="QDD68328.1"/>
    <property type="molecule type" value="Genomic_DNA"/>
</dbReference>
<proteinExistence type="predicted"/>
<gene>
    <name evidence="2" type="primary">orf1076</name>
</gene>
<reference evidence="2" key="1">
    <citation type="submission" date="2018-09" db="EMBL/GenBank/DDBJ databases">
        <title>The complete mitochondrial genome of Ilyonectria sp. (Hypocreales: Hypocreomycetidae).</title>
        <authorList>
            <person name="Yang M."/>
            <person name="Chen C."/>
            <person name="Liu C."/>
        </authorList>
    </citation>
    <scope>NUCLEOTIDE SEQUENCE</scope>
    <source>
        <strain evidence="2">S56</strain>
    </source>
</reference>
<geneLocation type="mitochondrion" evidence="2"/>
<keyword evidence="2" id="KW-0496">Mitochondrion</keyword>
<organism evidence="2">
    <name type="scientific">Ilyonectria sp</name>
    <dbReference type="NCBI Taxonomy" id="1755430"/>
    <lineage>
        <taxon>Eukaryota</taxon>
        <taxon>Fungi</taxon>
        <taxon>Dikarya</taxon>
        <taxon>Ascomycota</taxon>
        <taxon>Pezizomycotina</taxon>
        <taxon>Sordariomycetes</taxon>
        <taxon>Hypocreomycetidae</taxon>
        <taxon>Hypocreales</taxon>
        <taxon>Nectriaceae</taxon>
        <taxon>Ilyonectria</taxon>
    </lineage>
</organism>
<dbReference type="AlphaFoldDB" id="A0A4Y5UZK6"/>
<feature type="transmembrane region" description="Helical" evidence="1">
    <location>
        <begin position="280"/>
        <end position="303"/>
    </location>
</feature>
<keyword evidence="1" id="KW-1133">Transmembrane helix</keyword>
<protein>
    <submittedName>
        <fullName evidence="2">Uncharacterized protein</fullName>
    </submittedName>
</protein>
<accession>A0A4Y5UZK6</accession>
<name>A0A4Y5UZK6_9HYPO</name>
<keyword evidence="1" id="KW-0812">Transmembrane</keyword>
<feature type="transmembrane region" description="Helical" evidence="1">
    <location>
        <begin position="103"/>
        <end position="120"/>
    </location>
</feature>
<feature type="transmembrane region" description="Helical" evidence="1">
    <location>
        <begin position="126"/>
        <end position="144"/>
    </location>
</feature>
<evidence type="ECO:0000313" key="2">
    <source>
        <dbReference type="EMBL" id="QDD68328.1"/>
    </source>
</evidence>
<feature type="transmembrane region" description="Helical" evidence="1">
    <location>
        <begin position="32"/>
        <end position="50"/>
    </location>
</feature>
<keyword evidence="1" id="KW-0472">Membrane</keyword>
<sequence length="1076" mass="124738">MNKTRMIIKIVDFTTKVNNFLFTPSLEFNRNTLFYGLFYSLVYILLLVLITNNIDIDIDPELYKKIVEYISVNLGLMKIQSSLNGTSYAVIANYRSIYEIKSFILISLVGLGTISTLFIINNINFVILNILAMVFTKAFLLNFYEKHFIFNLSNPDSKLSFVAIKAFIKYFIKKILDNIEMIILLFLKLIIISVFIIIILRSTIFMLLMGNNGSLMSNGLILILPLPFYNYFLNLAMKKIKKEDITSDDYYIYNKFVINNINLYRISYILSINYIVYNHYYAYILTITVFMALLSILLGYYLLYVKPNKCKHPFTNTAYKPLTLKCTGGEAMAIVTSFVALAPILQDACNRGYMAYEGNQGTKRYVSRWNTDKLGFSKPHPYYIGAPGSKTMNIKAAEDKLYLKLEPEYESLAMEHREKLRDSPILNMAYYQKNNDIKNSPDFWGIKTYSFFNSKLLYGSVMQTLKGKFLIITLIRRDLEGSIFMPSFYLPDGTTESDQKIKDIRDMLQVKYNILLPVGAPASNGYMIFTQAESIDNNHLFRVWRPSIQYMEPECFKKNTTVGDYYKISEDSMVRLKEFNYNRHRNSVKFIKEMAGKNALASFKVNNPNNIKRGIINELQADRMFRIILNLFLIKGTETASGCKFKMYDEGSEDKFKDEQSIHALMEEARKKLSKELAISRAQPKEKELTAGELVVLVTNMQKALNNNHLTMSESEDPKSGYRYKYARRLKSVDRSLWSPNFSSSTYISIYKDGVIQGFKEYSQRLGNLSHEFVLHLNKSREDLIRRIASKYSSNGPYGDKKLSSVWALSVNRLTFELLEVRPERNEFGHKMTTAFHQSYPDNCEVFSIIDTSNDNSRFPMNFNTTGPCEMVIPKHDYHFFDDKDEHSIRKFMDLIYKDKDDNGHLTYKSNIPNSLDIANSQDITPTWDNGLKNKPIKISNMSIGRNPFDHAIIKGEPAKWEFKPGTGVTLNIRPYIIKNEWFDEEKDIWDEGGTYAKNFKQTRKIISKEKVEPLEKDDILPKNYKRRMVRSELDLNIEALEKMIIRDSKAKGKRVVRMPITRARMPLLLPKPPKS</sequence>
<feature type="transmembrane region" description="Helical" evidence="1">
    <location>
        <begin position="215"/>
        <end position="233"/>
    </location>
</feature>